<evidence type="ECO:0000256" key="1">
    <source>
        <dbReference type="SAM" id="Phobius"/>
    </source>
</evidence>
<organism evidence="2 3">
    <name type="scientific">Carboxylicivirga mesophila</name>
    <dbReference type="NCBI Taxonomy" id="1166478"/>
    <lineage>
        <taxon>Bacteria</taxon>
        <taxon>Pseudomonadati</taxon>
        <taxon>Bacteroidota</taxon>
        <taxon>Bacteroidia</taxon>
        <taxon>Marinilabiliales</taxon>
        <taxon>Marinilabiliaceae</taxon>
        <taxon>Carboxylicivirga</taxon>
    </lineage>
</organism>
<comment type="caution">
    <text evidence="2">The sequence shown here is derived from an EMBL/GenBank/DDBJ whole genome shotgun (WGS) entry which is preliminary data.</text>
</comment>
<feature type="transmembrane region" description="Helical" evidence="1">
    <location>
        <begin position="31"/>
        <end position="51"/>
    </location>
</feature>
<sequence>MNAFLKNFGIILIVLGVIVLAFYAMNTPSSNTPLIFAALLLIGGAAAYVILNRIID</sequence>
<evidence type="ECO:0000313" key="3">
    <source>
        <dbReference type="Proteomes" id="UP000721861"/>
    </source>
</evidence>
<feature type="transmembrane region" description="Helical" evidence="1">
    <location>
        <begin position="7"/>
        <end position="25"/>
    </location>
</feature>
<dbReference type="Proteomes" id="UP000721861">
    <property type="component" value="Unassembled WGS sequence"/>
</dbReference>
<keyword evidence="3" id="KW-1185">Reference proteome</keyword>
<reference evidence="2 3" key="1">
    <citation type="journal article" date="2014" name="Int. J. Syst. Evol. Microbiol.">
        <title>Carboxylicivirga gen. nov. in the family Marinilabiliaceae with two novel species, Carboxylicivirga mesophila sp. nov. and Carboxylicivirga taeanensis sp. nov., and reclassification of Cytophaga fermentans as Saccharicrinis fermentans gen. nov., comb. nov.</title>
        <authorList>
            <person name="Yang S.H."/>
            <person name="Seo H.S."/>
            <person name="Woo J.H."/>
            <person name="Oh H.M."/>
            <person name="Jang H."/>
            <person name="Lee J.H."/>
            <person name="Kim S.J."/>
            <person name="Kwon K.K."/>
        </authorList>
    </citation>
    <scope>NUCLEOTIDE SEQUENCE [LARGE SCALE GENOMIC DNA]</scope>
    <source>
        <strain evidence="2 3">JCM 18290</strain>
    </source>
</reference>
<gene>
    <name evidence="2" type="ORF">KEM09_19035</name>
</gene>
<proteinExistence type="predicted"/>
<name>A0ABS5KGW2_9BACT</name>
<dbReference type="EMBL" id="JAGUCN010000029">
    <property type="protein sequence ID" value="MBS2213513.1"/>
    <property type="molecule type" value="Genomic_DNA"/>
</dbReference>
<keyword evidence="1" id="KW-0472">Membrane</keyword>
<dbReference type="RefSeq" id="WP_212230743.1">
    <property type="nucleotide sequence ID" value="NZ_JAGUCN010000029.1"/>
</dbReference>
<protein>
    <submittedName>
        <fullName evidence="2">Uncharacterized protein</fullName>
    </submittedName>
</protein>
<evidence type="ECO:0000313" key="2">
    <source>
        <dbReference type="EMBL" id="MBS2213513.1"/>
    </source>
</evidence>
<keyword evidence="1" id="KW-0812">Transmembrane</keyword>
<keyword evidence="1" id="KW-1133">Transmembrane helix</keyword>
<accession>A0ABS5KGW2</accession>